<reference evidence="3" key="1">
    <citation type="journal article" date="2013" name="Science">
        <title>The Amborella genome and the evolution of flowering plants.</title>
        <authorList>
            <consortium name="Amborella Genome Project"/>
        </authorList>
    </citation>
    <scope>NUCLEOTIDE SEQUENCE [LARGE SCALE GENOMIC DNA]</scope>
</reference>
<dbReference type="EMBL" id="KI396610">
    <property type="protein sequence ID" value="ERM97075.1"/>
    <property type="molecule type" value="Genomic_DNA"/>
</dbReference>
<proteinExistence type="predicted"/>
<dbReference type="eggNOG" id="KOG0065">
    <property type="taxonomic scope" value="Eukaryota"/>
</dbReference>
<evidence type="ECO:0008006" key="4">
    <source>
        <dbReference type="Google" id="ProtNLM"/>
    </source>
</evidence>
<accession>W1NPS1</accession>
<sequence>MDLYTNYQVTSRKDQGQYWFHKDELYRFVPVKEFAEASQSFHAGRRIQDELATPFDKRKSHPAAHMTSRYGVNSMELLKACFARELLLMTRNSFVYIFKTLQLTVVIFITMTLFLSTEMHRNTVEDRGIYLGALFYGLVSSDVQWVA</sequence>
<dbReference type="Proteomes" id="UP000017836">
    <property type="component" value="Unassembled WGS sequence"/>
</dbReference>
<gene>
    <name evidence="2" type="ORF">AMTR_s00122p00121150</name>
</gene>
<protein>
    <recommendedName>
        <fullName evidence="4">ABC-2 type transporter domain-containing protein</fullName>
    </recommendedName>
</protein>
<feature type="transmembrane region" description="Helical" evidence="1">
    <location>
        <begin position="94"/>
        <end position="116"/>
    </location>
</feature>
<dbReference type="HOGENOM" id="CLU_1868800_0_0_1"/>
<keyword evidence="3" id="KW-1185">Reference proteome</keyword>
<dbReference type="AlphaFoldDB" id="W1NPS1"/>
<dbReference type="STRING" id="13333.W1NPS1"/>
<organism evidence="2 3">
    <name type="scientific">Amborella trichopoda</name>
    <dbReference type="NCBI Taxonomy" id="13333"/>
    <lineage>
        <taxon>Eukaryota</taxon>
        <taxon>Viridiplantae</taxon>
        <taxon>Streptophyta</taxon>
        <taxon>Embryophyta</taxon>
        <taxon>Tracheophyta</taxon>
        <taxon>Spermatophyta</taxon>
        <taxon>Magnoliopsida</taxon>
        <taxon>Amborellales</taxon>
        <taxon>Amborellaceae</taxon>
        <taxon>Amborella</taxon>
    </lineage>
</organism>
<evidence type="ECO:0000313" key="2">
    <source>
        <dbReference type="EMBL" id="ERM97075.1"/>
    </source>
</evidence>
<keyword evidence="1" id="KW-0472">Membrane</keyword>
<keyword evidence="1" id="KW-1133">Transmembrane helix</keyword>
<dbReference type="OMA" id="FHAGRRI"/>
<dbReference type="PANTHER" id="PTHR48040:SF20">
    <property type="entry name" value="PLEIOTROPIC DRUG RESISTANCE PROTEIN 1"/>
    <property type="match status" value="1"/>
</dbReference>
<evidence type="ECO:0000256" key="1">
    <source>
        <dbReference type="SAM" id="Phobius"/>
    </source>
</evidence>
<evidence type="ECO:0000313" key="3">
    <source>
        <dbReference type="Proteomes" id="UP000017836"/>
    </source>
</evidence>
<dbReference type="Gramene" id="ERM97075">
    <property type="protein sequence ID" value="ERM97075"/>
    <property type="gene ID" value="AMTR_s00122p00121150"/>
</dbReference>
<name>W1NPS1_AMBTC</name>
<dbReference type="PANTHER" id="PTHR48040">
    <property type="entry name" value="PLEIOTROPIC DRUG RESISTANCE PROTEIN 1-LIKE ISOFORM X1"/>
    <property type="match status" value="1"/>
</dbReference>
<keyword evidence="1" id="KW-0812">Transmembrane</keyword>